<evidence type="ECO:0000313" key="2">
    <source>
        <dbReference type="EMBL" id="OWK17767.1"/>
    </source>
</evidence>
<dbReference type="EMBL" id="MKHE01000001">
    <property type="protein sequence ID" value="OWK17767.1"/>
    <property type="molecule type" value="Genomic_DNA"/>
</dbReference>
<feature type="compositionally biased region" description="Pro residues" evidence="1">
    <location>
        <begin position="108"/>
        <end position="119"/>
    </location>
</feature>
<evidence type="ECO:0000313" key="3">
    <source>
        <dbReference type="Proteomes" id="UP000242450"/>
    </source>
</evidence>
<feature type="compositionally biased region" description="Basic and acidic residues" evidence="1">
    <location>
        <begin position="124"/>
        <end position="133"/>
    </location>
</feature>
<reference evidence="2 3" key="1">
    <citation type="journal article" date="2018" name="Mol. Genet. Genomics">
        <title>The red deer Cervus elaphus genome CerEla1.0: sequencing, annotating, genes, and chromosomes.</title>
        <authorList>
            <person name="Bana N.A."/>
            <person name="Nyiri A."/>
            <person name="Nagy J."/>
            <person name="Frank K."/>
            <person name="Nagy T."/>
            <person name="Steger V."/>
            <person name="Schiller M."/>
            <person name="Lakatos P."/>
            <person name="Sugar L."/>
            <person name="Horn P."/>
            <person name="Barta E."/>
            <person name="Orosz L."/>
        </authorList>
    </citation>
    <scope>NUCLEOTIDE SEQUENCE [LARGE SCALE GENOMIC DNA]</scope>
    <source>
        <strain evidence="2">Hungarian</strain>
    </source>
</reference>
<feature type="non-terminal residue" evidence="2">
    <location>
        <position position="1"/>
    </location>
</feature>
<sequence length="133" mass="13597">HTQPVRSLLAQIPSSFWSADAVTSPQPAEPHCLGGISAFPVCGPGTSNPGRARKPLGTRSAVTVLERGGASSPPERRSKKRRRSGGGARAPEGVRAPAAGQPRATKGAPPPPGTPPPSPMSSAIERKSLDPSE</sequence>
<feature type="non-terminal residue" evidence="2">
    <location>
        <position position="133"/>
    </location>
</feature>
<keyword evidence="3" id="KW-1185">Reference proteome</keyword>
<accession>A0A212DHM8</accession>
<comment type="caution">
    <text evidence="2">The sequence shown here is derived from an EMBL/GenBank/DDBJ whole genome shotgun (WGS) entry which is preliminary data.</text>
</comment>
<protein>
    <submittedName>
        <fullName evidence="2">Uncharacterized protein</fullName>
    </submittedName>
</protein>
<dbReference type="Proteomes" id="UP000242450">
    <property type="component" value="Chromosome 1"/>
</dbReference>
<dbReference type="AlphaFoldDB" id="A0A212DHM8"/>
<feature type="region of interest" description="Disordered" evidence="1">
    <location>
        <begin position="43"/>
        <end position="133"/>
    </location>
</feature>
<organism evidence="2 3">
    <name type="scientific">Cervus elaphus hippelaphus</name>
    <name type="common">European red deer</name>
    <dbReference type="NCBI Taxonomy" id="46360"/>
    <lineage>
        <taxon>Eukaryota</taxon>
        <taxon>Metazoa</taxon>
        <taxon>Chordata</taxon>
        <taxon>Craniata</taxon>
        <taxon>Vertebrata</taxon>
        <taxon>Euteleostomi</taxon>
        <taxon>Mammalia</taxon>
        <taxon>Eutheria</taxon>
        <taxon>Laurasiatheria</taxon>
        <taxon>Artiodactyla</taxon>
        <taxon>Ruminantia</taxon>
        <taxon>Pecora</taxon>
        <taxon>Cervidae</taxon>
        <taxon>Cervinae</taxon>
        <taxon>Cervus</taxon>
    </lineage>
</organism>
<gene>
    <name evidence="2" type="ORF">Celaphus_00009301</name>
</gene>
<evidence type="ECO:0000256" key="1">
    <source>
        <dbReference type="SAM" id="MobiDB-lite"/>
    </source>
</evidence>
<proteinExistence type="predicted"/>
<name>A0A212DHM8_CEREH</name>